<dbReference type="EMBL" id="CP073581">
    <property type="protein sequence ID" value="QUJ77711.1"/>
    <property type="molecule type" value="Genomic_DNA"/>
</dbReference>
<sequence length="76" mass="8775">MPYSHSPLTAQMWMIDLFSARAAARGGVIRRSVRDIEKYVGRVEFEDELRRRGFHAVENAGQLVIFCNQEPIRLVL</sequence>
<accession>A0A975JGD9</accession>
<dbReference type="AlphaFoldDB" id="A0A975JGD9"/>
<proteinExistence type="predicted"/>
<evidence type="ECO:0000313" key="2">
    <source>
        <dbReference type="Proteomes" id="UP000683291"/>
    </source>
</evidence>
<name>A0A975JGD9_9RHOB</name>
<gene>
    <name evidence="1" type="ORF">KDD17_07100</name>
</gene>
<evidence type="ECO:0000313" key="1">
    <source>
        <dbReference type="EMBL" id="QUJ77711.1"/>
    </source>
</evidence>
<dbReference type="GO" id="GO:0016853">
    <property type="term" value="F:isomerase activity"/>
    <property type="evidence" value="ECO:0007669"/>
    <property type="project" value="UniProtKB-KW"/>
</dbReference>
<organism evidence="1 2">
    <name type="scientific">Sulfitobacter albidus</name>
    <dbReference type="NCBI Taxonomy" id="2829501"/>
    <lineage>
        <taxon>Bacteria</taxon>
        <taxon>Pseudomonadati</taxon>
        <taxon>Pseudomonadota</taxon>
        <taxon>Alphaproteobacteria</taxon>
        <taxon>Rhodobacterales</taxon>
        <taxon>Roseobacteraceae</taxon>
        <taxon>Sulfitobacter</taxon>
    </lineage>
</organism>
<keyword evidence="1" id="KW-0413">Isomerase</keyword>
<dbReference type="Proteomes" id="UP000683291">
    <property type="component" value="Chromosome 1"/>
</dbReference>
<protein>
    <submittedName>
        <fullName evidence="1">N-(5'-phosphoribosyl)anthranilate isomerase</fullName>
    </submittedName>
</protein>
<dbReference type="KEGG" id="sual:KDD17_07100"/>
<reference evidence="1" key="1">
    <citation type="submission" date="2021-04" db="EMBL/GenBank/DDBJ databases">
        <title>Complete genome sequence for Sulfitobacter sp. strain JK7-1.</title>
        <authorList>
            <person name="Park S.-J."/>
        </authorList>
    </citation>
    <scope>NUCLEOTIDE SEQUENCE</scope>
    <source>
        <strain evidence="1">JK7-1</strain>
    </source>
</reference>
<keyword evidence="2" id="KW-1185">Reference proteome</keyword>